<dbReference type="GO" id="GO:0030414">
    <property type="term" value="F:peptidase inhibitor activity"/>
    <property type="evidence" value="ECO:0007669"/>
    <property type="project" value="InterPro"/>
</dbReference>
<evidence type="ECO:0000313" key="3">
    <source>
        <dbReference type="EMBL" id="KAG8538100.1"/>
    </source>
</evidence>
<gene>
    <name evidence="3" type="ORF">GDO81_023310</name>
    <name evidence="2" type="ORF">GDO81_023379</name>
</gene>
<proteinExistence type="predicted"/>
<comment type="caution">
    <text evidence="2">The sequence shown here is derived from an EMBL/GenBank/DDBJ whole genome shotgun (WGS) entry which is preliminary data.</text>
</comment>
<sequence length="93" mass="10299">VKPGSCLPPKTICPDYNPKHLCNTDADCGGNKKCCIITCHRECTTRYAKSGECPIPSVRCMTMYPPLCQYDGECKGNEKCCMPTCQQKCTKII</sequence>
<name>A0AAV6YLG7_ENGPU</name>
<feature type="domain" description="WAP" evidence="1">
    <location>
        <begin position="46"/>
        <end position="93"/>
    </location>
</feature>
<dbReference type="EMBL" id="WNYA01024359">
    <property type="protein sequence ID" value="KAG8538047.1"/>
    <property type="molecule type" value="Genomic_DNA"/>
</dbReference>
<dbReference type="Pfam" id="PF00095">
    <property type="entry name" value="WAP"/>
    <property type="match status" value="2"/>
</dbReference>
<dbReference type="Gene3D" id="4.10.75.10">
    <property type="entry name" value="Elafin-like"/>
    <property type="match status" value="2"/>
</dbReference>
<protein>
    <recommendedName>
        <fullName evidence="1">WAP domain-containing protein</fullName>
    </recommendedName>
</protein>
<dbReference type="GO" id="GO:0005576">
    <property type="term" value="C:extracellular region"/>
    <property type="evidence" value="ECO:0007669"/>
    <property type="project" value="InterPro"/>
</dbReference>
<feature type="domain" description="WAP" evidence="1">
    <location>
        <begin position="1"/>
        <end position="45"/>
    </location>
</feature>
<dbReference type="SMART" id="SM00217">
    <property type="entry name" value="WAP"/>
    <property type="match status" value="2"/>
</dbReference>
<feature type="non-terminal residue" evidence="2">
    <location>
        <position position="1"/>
    </location>
</feature>
<dbReference type="SUPFAM" id="SSF57256">
    <property type="entry name" value="Elafin-like"/>
    <property type="match status" value="2"/>
</dbReference>
<accession>A0AAV6YLG7</accession>
<keyword evidence="4" id="KW-1185">Reference proteome</keyword>
<dbReference type="Proteomes" id="UP000824782">
    <property type="component" value="Unassembled WGS sequence"/>
</dbReference>
<evidence type="ECO:0000259" key="1">
    <source>
        <dbReference type="PROSITE" id="PS51390"/>
    </source>
</evidence>
<dbReference type="EMBL" id="WNYA01023982">
    <property type="protein sequence ID" value="KAG8538100.1"/>
    <property type="molecule type" value="Genomic_DNA"/>
</dbReference>
<dbReference type="PROSITE" id="PS51390">
    <property type="entry name" value="WAP"/>
    <property type="match status" value="2"/>
</dbReference>
<evidence type="ECO:0000313" key="2">
    <source>
        <dbReference type="EMBL" id="KAG8538047.1"/>
    </source>
</evidence>
<dbReference type="InterPro" id="IPR008197">
    <property type="entry name" value="WAP_dom"/>
</dbReference>
<organism evidence="2 4">
    <name type="scientific">Engystomops pustulosus</name>
    <name type="common">Tungara frog</name>
    <name type="synonym">Physalaemus pustulosus</name>
    <dbReference type="NCBI Taxonomy" id="76066"/>
    <lineage>
        <taxon>Eukaryota</taxon>
        <taxon>Metazoa</taxon>
        <taxon>Chordata</taxon>
        <taxon>Craniata</taxon>
        <taxon>Vertebrata</taxon>
        <taxon>Euteleostomi</taxon>
        <taxon>Amphibia</taxon>
        <taxon>Batrachia</taxon>
        <taxon>Anura</taxon>
        <taxon>Neobatrachia</taxon>
        <taxon>Hyloidea</taxon>
        <taxon>Leptodactylidae</taxon>
        <taxon>Leiuperinae</taxon>
        <taxon>Engystomops</taxon>
    </lineage>
</organism>
<evidence type="ECO:0000313" key="4">
    <source>
        <dbReference type="Proteomes" id="UP000824782"/>
    </source>
</evidence>
<dbReference type="InterPro" id="IPR036645">
    <property type="entry name" value="Elafin-like_sf"/>
</dbReference>
<dbReference type="AlphaFoldDB" id="A0AAV6YLG7"/>
<reference evidence="2" key="1">
    <citation type="thesis" date="2020" institute="ProQuest LLC" country="789 East Eisenhower Parkway, Ann Arbor, MI, USA">
        <title>Comparative Genomics and Chromosome Evolution.</title>
        <authorList>
            <person name="Mudd A.B."/>
        </authorList>
    </citation>
    <scope>NUCLEOTIDE SEQUENCE</scope>
    <source>
        <strain evidence="2">237g6f4</strain>
        <tissue evidence="2">Blood</tissue>
    </source>
</reference>